<dbReference type="Proteomes" id="UP000605846">
    <property type="component" value="Unassembled WGS sequence"/>
</dbReference>
<dbReference type="OrthoDB" id="2289025at2759"/>
<proteinExistence type="predicted"/>
<protein>
    <submittedName>
        <fullName evidence="1">Uncharacterized protein</fullName>
    </submittedName>
</protein>
<organism evidence="1 2">
    <name type="scientific">Apophysomyces ossiformis</name>
    <dbReference type="NCBI Taxonomy" id="679940"/>
    <lineage>
        <taxon>Eukaryota</taxon>
        <taxon>Fungi</taxon>
        <taxon>Fungi incertae sedis</taxon>
        <taxon>Mucoromycota</taxon>
        <taxon>Mucoromycotina</taxon>
        <taxon>Mucoromycetes</taxon>
        <taxon>Mucorales</taxon>
        <taxon>Mucorineae</taxon>
        <taxon>Mucoraceae</taxon>
        <taxon>Apophysomyces</taxon>
    </lineage>
</organism>
<sequence>MRITVLAKAASDEHKLKAKVAFIVVGKYATFYIRNRAQTHICTMCEIAHIQLPLTLGHVPLFISQVNKVVKVIVCFQYILNSGNHNHGNSPTTLTDNMLYNATDPKLSRKRKSITNHYNH</sequence>
<keyword evidence="2" id="KW-1185">Reference proteome</keyword>
<dbReference type="EMBL" id="JABAYA010000172">
    <property type="protein sequence ID" value="KAF7722888.1"/>
    <property type="molecule type" value="Genomic_DNA"/>
</dbReference>
<name>A0A8H7ENJ5_9FUNG</name>
<comment type="caution">
    <text evidence="1">The sequence shown here is derived from an EMBL/GenBank/DDBJ whole genome shotgun (WGS) entry which is preliminary data.</text>
</comment>
<evidence type="ECO:0000313" key="1">
    <source>
        <dbReference type="EMBL" id="KAF7722888.1"/>
    </source>
</evidence>
<accession>A0A8H7ENJ5</accession>
<gene>
    <name evidence="1" type="ORF">EC973_002608</name>
</gene>
<dbReference type="AlphaFoldDB" id="A0A8H7ENJ5"/>
<evidence type="ECO:0000313" key="2">
    <source>
        <dbReference type="Proteomes" id="UP000605846"/>
    </source>
</evidence>
<reference evidence="1" key="1">
    <citation type="submission" date="2020-01" db="EMBL/GenBank/DDBJ databases">
        <title>Genome Sequencing of Three Apophysomyces-Like Fungal Strains Confirms a Novel Fungal Genus in the Mucoromycota with divergent Burkholderia-like Endosymbiotic Bacteria.</title>
        <authorList>
            <person name="Stajich J.E."/>
            <person name="Macias A.M."/>
            <person name="Carter-House D."/>
            <person name="Lovett B."/>
            <person name="Kasson L.R."/>
            <person name="Berry K."/>
            <person name="Grigoriev I."/>
            <person name="Chang Y."/>
            <person name="Spatafora J."/>
            <person name="Kasson M.T."/>
        </authorList>
    </citation>
    <scope>NUCLEOTIDE SEQUENCE</scope>
    <source>
        <strain evidence="1">NRRL A-21654</strain>
    </source>
</reference>